<dbReference type="Gene3D" id="3.30.450.20">
    <property type="entry name" value="PAS domain"/>
    <property type="match status" value="1"/>
</dbReference>
<accession>X0ZS91</accession>
<feature type="domain" description="PAS" evidence="1">
    <location>
        <begin position="70"/>
        <end position="125"/>
    </location>
</feature>
<dbReference type="InterPro" id="IPR029016">
    <property type="entry name" value="GAF-like_dom_sf"/>
</dbReference>
<dbReference type="InterPro" id="IPR013767">
    <property type="entry name" value="PAS_fold"/>
</dbReference>
<proteinExistence type="predicted"/>
<organism evidence="2">
    <name type="scientific">marine sediment metagenome</name>
    <dbReference type="NCBI Taxonomy" id="412755"/>
    <lineage>
        <taxon>unclassified sequences</taxon>
        <taxon>metagenomes</taxon>
        <taxon>ecological metagenomes</taxon>
    </lineage>
</organism>
<feature type="non-terminal residue" evidence="2">
    <location>
        <position position="160"/>
    </location>
</feature>
<dbReference type="PROSITE" id="PS50112">
    <property type="entry name" value="PAS"/>
    <property type="match status" value="1"/>
</dbReference>
<dbReference type="CDD" id="cd00130">
    <property type="entry name" value="PAS"/>
    <property type="match status" value="1"/>
</dbReference>
<dbReference type="NCBIfam" id="TIGR00229">
    <property type="entry name" value="sensory_box"/>
    <property type="match status" value="1"/>
</dbReference>
<dbReference type="AlphaFoldDB" id="X0ZS91"/>
<evidence type="ECO:0000313" key="2">
    <source>
        <dbReference type="EMBL" id="GAG51091.1"/>
    </source>
</evidence>
<reference evidence="2" key="1">
    <citation type="journal article" date="2014" name="Front. Microbiol.">
        <title>High frequency of phylogenetically diverse reductive dehalogenase-homologous genes in deep subseafloor sedimentary metagenomes.</title>
        <authorList>
            <person name="Kawai M."/>
            <person name="Futagami T."/>
            <person name="Toyoda A."/>
            <person name="Takaki Y."/>
            <person name="Nishi S."/>
            <person name="Hori S."/>
            <person name="Arai W."/>
            <person name="Tsubouchi T."/>
            <person name="Morono Y."/>
            <person name="Uchiyama I."/>
            <person name="Ito T."/>
            <person name="Fujiyama A."/>
            <person name="Inagaki F."/>
            <person name="Takami H."/>
        </authorList>
    </citation>
    <scope>NUCLEOTIDE SEQUENCE</scope>
    <source>
        <strain evidence="2">Expedition CK06-06</strain>
    </source>
</reference>
<dbReference type="Gene3D" id="3.30.450.40">
    <property type="match status" value="1"/>
</dbReference>
<dbReference type="InterPro" id="IPR035965">
    <property type="entry name" value="PAS-like_dom_sf"/>
</dbReference>
<dbReference type="GO" id="GO:0006355">
    <property type="term" value="P:regulation of DNA-templated transcription"/>
    <property type="evidence" value="ECO:0007669"/>
    <property type="project" value="InterPro"/>
</dbReference>
<dbReference type="Pfam" id="PF13185">
    <property type="entry name" value="GAF_2"/>
    <property type="match status" value="1"/>
</dbReference>
<dbReference type="InterPro" id="IPR003018">
    <property type="entry name" value="GAF"/>
</dbReference>
<comment type="caution">
    <text evidence="2">The sequence shown here is derived from an EMBL/GenBank/DDBJ whole genome shotgun (WGS) entry which is preliminary data.</text>
</comment>
<gene>
    <name evidence="2" type="ORF">S01H1_79217</name>
</gene>
<dbReference type="EMBL" id="BARS01053380">
    <property type="protein sequence ID" value="GAG51091.1"/>
    <property type="molecule type" value="Genomic_DNA"/>
</dbReference>
<evidence type="ECO:0000259" key="1">
    <source>
        <dbReference type="PROSITE" id="PS50112"/>
    </source>
</evidence>
<name>X0ZS91_9ZZZZ</name>
<dbReference type="SUPFAM" id="SSF55781">
    <property type="entry name" value="GAF domain-like"/>
    <property type="match status" value="1"/>
</dbReference>
<dbReference type="InterPro" id="IPR000014">
    <property type="entry name" value="PAS"/>
</dbReference>
<dbReference type="SUPFAM" id="SSF55785">
    <property type="entry name" value="PYP-like sensor domain (PAS domain)"/>
    <property type="match status" value="1"/>
</dbReference>
<protein>
    <recommendedName>
        <fullName evidence="1">PAS domain-containing protein</fullName>
    </recommendedName>
</protein>
<dbReference type="Pfam" id="PF00989">
    <property type="entry name" value="PAS"/>
    <property type="match status" value="1"/>
</dbReference>
<sequence>MIDVEALTESIESLTAIPIKHEDEFVGALWLGNRVPHTFPPDEINLLSILASQLGVAVANSRLYHRAEQERMRLMAVLEGTPNVVIVVDRDGCISLFNPAAEALLGVERGEVIGKPAADWLVTPELIELLLEPDQEMRTIEVEIDPGRVMFASVSDINPG</sequence>
<dbReference type="SMART" id="SM00091">
    <property type="entry name" value="PAS"/>
    <property type="match status" value="1"/>
</dbReference>